<gene>
    <name evidence="2" type="primary">yvgN_1</name>
    <name evidence="2" type="ORF">BACCIP111899_00059</name>
</gene>
<protein>
    <submittedName>
        <fullName evidence="2">Glyoxal reductase</fullName>
        <ecNumber evidence="2">1.1.1.-</ecNumber>
    </submittedName>
</protein>
<dbReference type="Proteomes" id="UP000789423">
    <property type="component" value="Unassembled WGS sequence"/>
</dbReference>
<keyword evidence="3" id="KW-1185">Reference proteome</keyword>
<dbReference type="EC" id="1.1.1.-" evidence="2"/>
<dbReference type="PRINTS" id="PR00069">
    <property type="entry name" value="ALDKETRDTASE"/>
</dbReference>
<dbReference type="RefSeq" id="WP_230573251.1">
    <property type="nucleotide sequence ID" value="NZ_CAKJTI010000001.1"/>
</dbReference>
<dbReference type="InterPro" id="IPR036812">
    <property type="entry name" value="NAD(P)_OxRdtase_dom_sf"/>
</dbReference>
<dbReference type="PIRSF" id="PIRSF000097">
    <property type="entry name" value="AKR"/>
    <property type="match status" value="1"/>
</dbReference>
<dbReference type="InterPro" id="IPR020471">
    <property type="entry name" value="AKR"/>
</dbReference>
<accession>A0ABM8Y5A2</accession>
<sequence length="275" mass="31672">MQIPTTTLHNGVKMPMLGLGVYKAKEGEEVKRAVQTALEVGYRAIDTATIYENESGVGEAIREFGIAREELFITTKVWNDEQGYETTLKAFETSLKKLQMDYVDLYLIHWPIRGKYVDTYRALEKLYEEGKVRAIGVSNFHIHHLKHLLANCHIKPMVNQVELHPMLAQFELRNFCQQEQIQMEAWSPLMRGGEVFEHPVIQEIAKKYGKTPAQVILRWDIQSGIVTIPKSVTPSRIAENFHVFDFSLTEEEVQQIDKLDCNKRSGTNPEKYDTM</sequence>
<keyword evidence="2" id="KW-0560">Oxidoreductase</keyword>
<dbReference type="PROSITE" id="PS00798">
    <property type="entry name" value="ALDOKETO_REDUCTASE_1"/>
    <property type="match status" value="1"/>
</dbReference>
<reference evidence="2 3" key="1">
    <citation type="submission" date="2021-10" db="EMBL/GenBank/DDBJ databases">
        <authorList>
            <person name="Criscuolo A."/>
        </authorList>
    </citation>
    <scope>NUCLEOTIDE SEQUENCE [LARGE SCALE GENOMIC DNA]</scope>
    <source>
        <strain evidence="3">CIP 111899</strain>
    </source>
</reference>
<dbReference type="PANTHER" id="PTHR43827">
    <property type="entry name" value="2,5-DIKETO-D-GLUCONIC ACID REDUCTASE"/>
    <property type="match status" value="1"/>
</dbReference>
<proteinExistence type="predicted"/>
<evidence type="ECO:0000313" key="2">
    <source>
        <dbReference type="EMBL" id="CAG9610887.1"/>
    </source>
</evidence>
<dbReference type="Gene3D" id="3.20.20.100">
    <property type="entry name" value="NADP-dependent oxidoreductase domain"/>
    <property type="match status" value="1"/>
</dbReference>
<dbReference type="CDD" id="cd19157">
    <property type="entry name" value="AKR_AKR5G1-3"/>
    <property type="match status" value="1"/>
</dbReference>
<evidence type="ECO:0000313" key="3">
    <source>
        <dbReference type="Proteomes" id="UP000789423"/>
    </source>
</evidence>
<dbReference type="SUPFAM" id="SSF51430">
    <property type="entry name" value="NAD(P)-linked oxidoreductase"/>
    <property type="match status" value="1"/>
</dbReference>
<evidence type="ECO:0000259" key="1">
    <source>
        <dbReference type="Pfam" id="PF00248"/>
    </source>
</evidence>
<organism evidence="2 3">
    <name type="scientific">Bacillus rhizoplanae</name>
    <dbReference type="NCBI Taxonomy" id="2880966"/>
    <lineage>
        <taxon>Bacteria</taxon>
        <taxon>Bacillati</taxon>
        <taxon>Bacillota</taxon>
        <taxon>Bacilli</taxon>
        <taxon>Bacillales</taxon>
        <taxon>Bacillaceae</taxon>
        <taxon>Bacillus</taxon>
    </lineage>
</organism>
<dbReference type="InterPro" id="IPR044500">
    <property type="entry name" value="AKR5G"/>
</dbReference>
<dbReference type="PROSITE" id="PS00062">
    <property type="entry name" value="ALDOKETO_REDUCTASE_2"/>
    <property type="match status" value="1"/>
</dbReference>
<dbReference type="EMBL" id="CAKJTI010000001">
    <property type="protein sequence ID" value="CAG9610887.1"/>
    <property type="molecule type" value="Genomic_DNA"/>
</dbReference>
<dbReference type="InterPro" id="IPR023210">
    <property type="entry name" value="NADP_OxRdtase_dom"/>
</dbReference>
<dbReference type="InterPro" id="IPR018170">
    <property type="entry name" value="Aldo/ket_reductase_CS"/>
</dbReference>
<dbReference type="Pfam" id="PF00248">
    <property type="entry name" value="Aldo_ket_red"/>
    <property type="match status" value="1"/>
</dbReference>
<dbReference type="PANTHER" id="PTHR43827:SF1">
    <property type="entry name" value="2,5-DIKETO-D-GLUCONIC ACID REDUCTASE"/>
    <property type="match status" value="1"/>
</dbReference>
<dbReference type="PROSITE" id="PS00063">
    <property type="entry name" value="ALDOKETO_REDUCTASE_3"/>
    <property type="match status" value="1"/>
</dbReference>
<dbReference type="GO" id="GO:0016491">
    <property type="term" value="F:oxidoreductase activity"/>
    <property type="evidence" value="ECO:0007669"/>
    <property type="project" value="UniProtKB-KW"/>
</dbReference>
<feature type="domain" description="NADP-dependent oxidoreductase" evidence="1">
    <location>
        <begin position="23"/>
        <end position="260"/>
    </location>
</feature>
<comment type="caution">
    <text evidence="2">The sequence shown here is derived from an EMBL/GenBank/DDBJ whole genome shotgun (WGS) entry which is preliminary data.</text>
</comment>
<name>A0ABM8Y5A2_9BACI</name>